<evidence type="ECO:0000256" key="5">
    <source>
        <dbReference type="ARBA" id="ARBA00023329"/>
    </source>
</evidence>
<evidence type="ECO:0000313" key="7">
    <source>
        <dbReference type="EMBL" id="CAG9323039.1"/>
    </source>
</evidence>
<accession>A0AAU9JQ60</accession>
<dbReference type="EMBL" id="CAJZBQ010000033">
    <property type="protein sequence ID" value="CAG9323039.1"/>
    <property type="molecule type" value="Genomic_DNA"/>
</dbReference>
<comment type="caution">
    <text evidence="7">The sequence shown here is derived from an EMBL/GenBank/DDBJ whole genome shotgun (WGS) entry which is preliminary data.</text>
</comment>
<keyword evidence="2" id="KW-0256">Endoplasmic reticulum</keyword>
<keyword evidence="4 6" id="KW-0472">Membrane</keyword>
<evidence type="ECO:0000256" key="1">
    <source>
        <dbReference type="ARBA" id="ARBA00022692"/>
    </source>
</evidence>
<sequence length="73" mass="8035">MPSLVSGGAKTLLVTALLFIVAPIVTLFSMQYLTQDLAPTTRTLISGISAVIVVHIVIAFFLYTLFKYMRKND</sequence>
<dbReference type="GO" id="GO:0070072">
    <property type="term" value="P:vacuolar proton-transporting V-type ATPase complex assembly"/>
    <property type="evidence" value="ECO:0007669"/>
    <property type="project" value="InterPro"/>
</dbReference>
<keyword evidence="5" id="KW-0968">Cytoplasmic vesicle</keyword>
<dbReference type="AlphaFoldDB" id="A0AAU9JQ60"/>
<feature type="transmembrane region" description="Helical" evidence="6">
    <location>
        <begin position="44"/>
        <end position="66"/>
    </location>
</feature>
<gene>
    <name evidence="7" type="ORF">BSTOLATCC_MIC32944</name>
</gene>
<dbReference type="Proteomes" id="UP001162131">
    <property type="component" value="Unassembled WGS sequence"/>
</dbReference>
<proteinExistence type="predicted"/>
<keyword evidence="8" id="KW-1185">Reference proteome</keyword>
<keyword evidence="1 6" id="KW-0812">Transmembrane</keyword>
<name>A0AAU9JQ60_9CILI</name>
<evidence type="ECO:0000256" key="3">
    <source>
        <dbReference type="ARBA" id="ARBA00022989"/>
    </source>
</evidence>
<keyword evidence="3 6" id="KW-1133">Transmembrane helix</keyword>
<dbReference type="Pfam" id="PF09446">
    <property type="entry name" value="VMA21"/>
    <property type="match status" value="1"/>
</dbReference>
<dbReference type="GO" id="GO:0031410">
    <property type="term" value="C:cytoplasmic vesicle"/>
    <property type="evidence" value="ECO:0007669"/>
    <property type="project" value="UniProtKB-KW"/>
</dbReference>
<organism evidence="7 8">
    <name type="scientific">Blepharisma stoltei</name>
    <dbReference type="NCBI Taxonomy" id="1481888"/>
    <lineage>
        <taxon>Eukaryota</taxon>
        <taxon>Sar</taxon>
        <taxon>Alveolata</taxon>
        <taxon>Ciliophora</taxon>
        <taxon>Postciliodesmatophora</taxon>
        <taxon>Heterotrichea</taxon>
        <taxon>Heterotrichida</taxon>
        <taxon>Blepharismidae</taxon>
        <taxon>Blepharisma</taxon>
    </lineage>
</organism>
<reference evidence="7" key="1">
    <citation type="submission" date="2021-09" db="EMBL/GenBank/DDBJ databases">
        <authorList>
            <consortium name="AG Swart"/>
            <person name="Singh M."/>
            <person name="Singh A."/>
            <person name="Seah K."/>
            <person name="Emmerich C."/>
        </authorList>
    </citation>
    <scope>NUCLEOTIDE SEQUENCE</scope>
    <source>
        <strain evidence="7">ATCC30299</strain>
    </source>
</reference>
<dbReference type="InterPro" id="IPR019013">
    <property type="entry name" value="Vma21"/>
</dbReference>
<evidence type="ECO:0000256" key="6">
    <source>
        <dbReference type="SAM" id="Phobius"/>
    </source>
</evidence>
<evidence type="ECO:0000256" key="2">
    <source>
        <dbReference type="ARBA" id="ARBA00022824"/>
    </source>
</evidence>
<protein>
    <recommendedName>
        <fullName evidence="9">Vacuolar ATPase assembly integral membrane protein VMA21 homolog</fullName>
    </recommendedName>
</protein>
<feature type="transmembrane region" description="Helical" evidence="6">
    <location>
        <begin position="12"/>
        <end position="32"/>
    </location>
</feature>
<evidence type="ECO:0000313" key="8">
    <source>
        <dbReference type="Proteomes" id="UP001162131"/>
    </source>
</evidence>
<evidence type="ECO:0008006" key="9">
    <source>
        <dbReference type="Google" id="ProtNLM"/>
    </source>
</evidence>
<evidence type="ECO:0000256" key="4">
    <source>
        <dbReference type="ARBA" id="ARBA00023136"/>
    </source>
</evidence>